<dbReference type="RefSeq" id="XP_018229382.1">
    <property type="nucleotide sequence ID" value="XM_018374430.1"/>
</dbReference>
<dbReference type="Proteomes" id="UP000053447">
    <property type="component" value="Unassembled WGS sequence"/>
</dbReference>
<evidence type="ECO:0000313" key="1">
    <source>
        <dbReference type="EMBL" id="KTW29551.1"/>
    </source>
</evidence>
<dbReference type="GeneID" id="28940685"/>
<organism evidence="1 2">
    <name type="scientific">Pneumocystis jirovecii (strain RU7)</name>
    <name type="common">Human pneumocystis pneumonia agent</name>
    <dbReference type="NCBI Taxonomy" id="1408657"/>
    <lineage>
        <taxon>Eukaryota</taxon>
        <taxon>Fungi</taxon>
        <taxon>Dikarya</taxon>
        <taxon>Ascomycota</taxon>
        <taxon>Taphrinomycotina</taxon>
        <taxon>Pneumocystomycetes</taxon>
        <taxon>Pneumocystaceae</taxon>
        <taxon>Pneumocystis</taxon>
    </lineage>
</organism>
<gene>
    <name evidence="1" type="ORF">T551_02167</name>
</gene>
<accession>A0A0W4ZME7</accession>
<dbReference type="AlphaFoldDB" id="A0A0W4ZME7"/>
<dbReference type="OrthoDB" id="10056816at2759"/>
<dbReference type="VEuPathDB" id="FungiDB:T551_02167"/>
<name>A0A0W4ZME7_PNEJ7</name>
<dbReference type="EMBL" id="LFWA01000009">
    <property type="protein sequence ID" value="KTW29551.1"/>
    <property type="molecule type" value="Genomic_DNA"/>
</dbReference>
<keyword evidence="2" id="KW-1185">Reference proteome</keyword>
<protein>
    <submittedName>
        <fullName evidence="1">Uncharacterized protein</fullName>
    </submittedName>
</protein>
<evidence type="ECO:0000313" key="2">
    <source>
        <dbReference type="Proteomes" id="UP000053447"/>
    </source>
</evidence>
<comment type="caution">
    <text evidence="1">The sequence shown here is derived from an EMBL/GenBank/DDBJ whole genome shotgun (WGS) entry which is preliminary data.</text>
</comment>
<proteinExistence type="predicted"/>
<sequence>MMSSSAAAAVHVSRSLVCPSLCSADASSRGDTDAVPAAAAPAGATISETCPSCGHSEMQFCALQMRIIYAAEGAEEKDIGSRRTSSISEHAMGIGCAWQDTMCITAENMKTC</sequence>
<reference evidence="2" key="1">
    <citation type="journal article" date="2016" name="Nat. Commun.">
        <title>Genome analysis of three Pneumocystis species reveals adaptation mechanisms to life exclusively in mammalian hosts.</title>
        <authorList>
            <person name="Ma L."/>
            <person name="Chen Z."/>
            <person name="Huang D.W."/>
            <person name="Kutty G."/>
            <person name="Ishihara M."/>
            <person name="Wang H."/>
            <person name="Abouelleil A."/>
            <person name="Bishop L."/>
            <person name="Davey E."/>
            <person name="Deng R."/>
            <person name="Deng X."/>
            <person name="Fan L."/>
            <person name="Fantoni G."/>
            <person name="Fitzgerald M."/>
            <person name="Gogineni E."/>
            <person name="Goldberg J.M."/>
            <person name="Handley G."/>
            <person name="Hu X."/>
            <person name="Huber C."/>
            <person name="Jiao X."/>
            <person name="Jones K."/>
            <person name="Levin J.Z."/>
            <person name="Liu Y."/>
            <person name="Macdonald P."/>
            <person name="Melnikov A."/>
            <person name="Raley C."/>
            <person name="Sassi M."/>
            <person name="Sherman B.T."/>
            <person name="Song X."/>
            <person name="Sykes S."/>
            <person name="Tran B."/>
            <person name="Walsh L."/>
            <person name="Xia Y."/>
            <person name="Yang J."/>
            <person name="Young S."/>
            <person name="Zeng Q."/>
            <person name="Zheng X."/>
            <person name="Stephens R."/>
            <person name="Nusbaum C."/>
            <person name="Birren B.W."/>
            <person name="Azadi P."/>
            <person name="Lempicki R.A."/>
            <person name="Cuomo C.A."/>
            <person name="Kovacs J.A."/>
        </authorList>
    </citation>
    <scope>NUCLEOTIDE SEQUENCE [LARGE SCALE GENOMIC DNA]</scope>
    <source>
        <strain evidence="2">RU7</strain>
    </source>
</reference>